<dbReference type="PANTHER" id="PTHR45825:SF11">
    <property type="entry name" value="ALPHA AMYLASE DOMAIN-CONTAINING PROTEIN"/>
    <property type="match status" value="1"/>
</dbReference>
<dbReference type="InterPro" id="IPR013534">
    <property type="entry name" value="Starch_synth_cat_dom"/>
</dbReference>
<keyword evidence="12" id="KW-1185">Reference proteome</keyword>
<dbReference type="NCBIfam" id="TIGR02095">
    <property type="entry name" value="glgA"/>
    <property type="match status" value="1"/>
</dbReference>
<accession>A0A6B2JSG5</accession>
<dbReference type="NCBIfam" id="NF001899">
    <property type="entry name" value="PRK00654.1-2"/>
    <property type="match status" value="1"/>
</dbReference>
<feature type="domain" description="Starch synthase catalytic" evidence="10">
    <location>
        <begin position="4"/>
        <end position="237"/>
    </location>
</feature>
<comment type="catalytic activity">
    <reaction evidence="1 8">
        <text>[(1-&gt;4)-alpha-D-glucosyl](n) + ADP-alpha-D-glucose = [(1-&gt;4)-alpha-D-glucosyl](n+1) + ADP + H(+)</text>
        <dbReference type="Rhea" id="RHEA:18189"/>
        <dbReference type="Rhea" id="RHEA-COMP:9584"/>
        <dbReference type="Rhea" id="RHEA-COMP:9587"/>
        <dbReference type="ChEBI" id="CHEBI:15378"/>
        <dbReference type="ChEBI" id="CHEBI:15444"/>
        <dbReference type="ChEBI" id="CHEBI:57498"/>
        <dbReference type="ChEBI" id="CHEBI:456216"/>
        <dbReference type="EC" id="2.4.1.21"/>
    </reaction>
</comment>
<feature type="domain" description="Glycosyl transferase family 1" evidence="9">
    <location>
        <begin position="290"/>
        <end position="445"/>
    </location>
</feature>
<evidence type="ECO:0000313" key="12">
    <source>
        <dbReference type="Proteomes" id="UP000474757"/>
    </source>
</evidence>
<proteinExistence type="inferred from homology"/>
<dbReference type="AlphaFoldDB" id="A0A6B2JSG5"/>
<protein>
    <recommendedName>
        <fullName evidence="8">Glycogen synthase</fullName>
        <ecNumber evidence="8">2.4.1.21</ecNumber>
    </recommendedName>
    <alternativeName>
        <fullName evidence="8">Starch [bacterial glycogen] synthase</fullName>
    </alternativeName>
</protein>
<keyword evidence="7 8" id="KW-0320">Glycogen biosynthesis</keyword>
<dbReference type="Pfam" id="PF08323">
    <property type="entry name" value="Glyco_transf_5"/>
    <property type="match status" value="1"/>
</dbReference>
<comment type="pathway">
    <text evidence="3 8">Glycan biosynthesis; glycogen biosynthesis.</text>
</comment>
<evidence type="ECO:0000256" key="3">
    <source>
        <dbReference type="ARBA" id="ARBA00004964"/>
    </source>
</evidence>
<dbReference type="Gene3D" id="3.40.50.2000">
    <property type="entry name" value="Glycogen Phosphorylase B"/>
    <property type="match status" value="2"/>
</dbReference>
<keyword evidence="5 8" id="KW-0328">Glycosyltransferase</keyword>
<evidence type="ECO:0000256" key="2">
    <source>
        <dbReference type="ARBA" id="ARBA00002764"/>
    </source>
</evidence>
<dbReference type="InterPro" id="IPR001296">
    <property type="entry name" value="Glyco_trans_1"/>
</dbReference>
<dbReference type="EC" id="2.4.1.21" evidence="8"/>
<dbReference type="Proteomes" id="UP000474757">
    <property type="component" value="Unassembled WGS sequence"/>
</dbReference>
<reference evidence="11 12" key="1">
    <citation type="submission" date="2020-02" db="EMBL/GenBank/DDBJ databases">
        <title>Pseudoroseicyclus tamarix, sp. nov., isolated from offshore sediment of a Tamarix chinensis forest.</title>
        <authorList>
            <person name="Gai Y."/>
        </authorList>
    </citation>
    <scope>NUCLEOTIDE SEQUENCE [LARGE SCALE GENOMIC DNA]</scope>
    <source>
        <strain evidence="11 12">CLL3-39</strain>
    </source>
</reference>
<dbReference type="GO" id="GO:0005829">
    <property type="term" value="C:cytosol"/>
    <property type="evidence" value="ECO:0007669"/>
    <property type="project" value="TreeGrafter"/>
</dbReference>
<dbReference type="HAMAP" id="MF_00484">
    <property type="entry name" value="Glycogen_synth"/>
    <property type="match status" value="1"/>
</dbReference>
<evidence type="ECO:0000259" key="9">
    <source>
        <dbReference type="Pfam" id="PF00534"/>
    </source>
</evidence>
<dbReference type="GO" id="GO:0009011">
    <property type="term" value="F:alpha-1,4-glucan glucosyltransferase (ADP-glucose donor) activity"/>
    <property type="evidence" value="ECO:0007669"/>
    <property type="project" value="UniProtKB-UniRule"/>
</dbReference>
<organism evidence="11 12">
    <name type="scientific">Pseudoroseicyclus tamaricis</name>
    <dbReference type="NCBI Taxonomy" id="2705421"/>
    <lineage>
        <taxon>Bacteria</taxon>
        <taxon>Pseudomonadati</taxon>
        <taxon>Pseudomonadota</taxon>
        <taxon>Alphaproteobacteria</taxon>
        <taxon>Rhodobacterales</taxon>
        <taxon>Paracoccaceae</taxon>
        <taxon>Pseudoroseicyclus</taxon>
    </lineage>
</organism>
<comment type="function">
    <text evidence="2 8">Synthesizes alpha-1,4-glucan chains using ADP-glucose.</text>
</comment>
<evidence type="ECO:0000256" key="1">
    <source>
        <dbReference type="ARBA" id="ARBA00001478"/>
    </source>
</evidence>
<evidence type="ECO:0000313" key="11">
    <source>
        <dbReference type="EMBL" id="NDV00940.1"/>
    </source>
</evidence>
<evidence type="ECO:0000256" key="7">
    <source>
        <dbReference type="ARBA" id="ARBA00023056"/>
    </source>
</evidence>
<comment type="caution">
    <text evidence="11">The sequence shown here is derived from an EMBL/GenBank/DDBJ whole genome shotgun (WGS) entry which is preliminary data.</text>
</comment>
<evidence type="ECO:0000256" key="6">
    <source>
        <dbReference type="ARBA" id="ARBA00022679"/>
    </source>
</evidence>
<name>A0A6B2JSG5_9RHOB</name>
<dbReference type="Pfam" id="PF00534">
    <property type="entry name" value="Glycos_transf_1"/>
    <property type="match status" value="1"/>
</dbReference>
<dbReference type="PANTHER" id="PTHR45825">
    <property type="entry name" value="GRANULE-BOUND STARCH SYNTHASE 1, CHLOROPLASTIC/AMYLOPLASTIC"/>
    <property type="match status" value="1"/>
</dbReference>
<keyword evidence="6 8" id="KW-0808">Transferase</keyword>
<dbReference type="RefSeq" id="WP_163891972.1">
    <property type="nucleotide sequence ID" value="NZ_JAAFYS010000002.1"/>
</dbReference>
<evidence type="ECO:0000259" key="10">
    <source>
        <dbReference type="Pfam" id="PF08323"/>
    </source>
</evidence>
<dbReference type="EMBL" id="JAAGAB010000002">
    <property type="protein sequence ID" value="NDV00940.1"/>
    <property type="molecule type" value="Genomic_DNA"/>
</dbReference>
<evidence type="ECO:0000256" key="5">
    <source>
        <dbReference type="ARBA" id="ARBA00022676"/>
    </source>
</evidence>
<evidence type="ECO:0000256" key="8">
    <source>
        <dbReference type="HAMAP-Rule" id="MF_00484"/>
    </source>
</evidence>
<comment type="similarity">
    <text evidence="4 8">Belongs to the glycosyltransferase 1 family. Bacterial/plant glycogen synthase subfamily.</text>
</comment>
<dbReference type="SUPFAM" id="SSF53756">
    <property type="entry name" value="UDP-Glycosyltransferase/glycogen phosphorylase"/>
    <property type="match status" value="1"/>
</dbReference>
<gene>
    <name evidence="8 11" type="primary">glgA</name>
    <name evidence="11" type="ORF">GZA08_08150</name>
</gene>
<dbReference type="CDD" id="cd03791">
    <property type="entry name" value="GT5_Glycogen_synthase_DULL1-like"/>
    <property type="match status" value="1"/>
</dbReference>
<evidence type="ECO:0000256" key="4">
    <source>
        <dbReference type="ARBA" id="ARBA00010281"/>
    </source>
</evidence>
<dbReference type="GO" id="GO:0004373">
    <property type="term" value="F:alpha-1,4-glucan glucosyltransferase (UDP-glucose donor) activity"/>
    <property type="evidence" value="ECO:0007669"/>
    <property type="project" value="InterPro"/>
</dbReference>
<dbReference type="UniPathway" id="UPA00164"/>
<feature type="binding site" evidence="8">
    <location>
        <position position="16"/>
    </location>
    <ligand>
        <name>ADP-alpha-D-glucose</name>
        <dbReference type="ChEBI" id="CHEBI:57498"/>
    </ligand>
</feature>
<dbReference type="GO" id="GO:0005978">
    <property type="term" value="P:glycogen biosynthetic process"/>
    <property type="evidence" value="ECO:0007669"/>
    <property type="project" value="UniProtKB-UniRule"/>
</dbReference>
<sequence length="477" mass="50583">MRDVLSVASECAPLVKTGGLADVVGALPSALAAHEVRVRTLLPGYPAVMTALGSTSGTLCEEEELFGGPARILAGEVAGLDLLVLDAPHLFAREGSIYLGPDGADWSDNAERFAALSWMAARIGGGCLPGWTPQVIHAHDWQAALVADHLAMQGVTGIGTVLTIHNIAFQGLFEAHRLEDLRLDPARYHSEGFEYWGKVSALKAGLTACDRLTTVSPGYANELMRPEFGMGLDGVMRARRAELTGILNGIDEAVWNPAEDSLIPAPYKRPRGKAANKAALQAEFGLPEAEGPLCIVVSRLTEQKGLDLLVEALPVLLERGGQLALLGTGNRDLEATLTEWAETQANVAVQIGYDEALSHRMMAGADAILVPSRFEPCGLTQLYGLRYGTLPVVALTGGLADTVINASPAALSKPVATGLQFWPADAEALKNALARLCNLYSSPSTFRQLQKNAMAQPVGWNSSAAAYARLYDEVSPA</sequence>
<dbReference type="InterPro" id="IPR011835">
    <property type="entry name" value="GS/SS"/>
</dbReference>